<dbReference type="PROSITE" id="PS00698">
    <property type="entry name" value="GH9_3"/>
    <property type="match status" value="1"/>
</dbReference>
<dbReference type="Proteomes" id="UP000596742">
    <property type="component" value="Unassembled WGS sequence"/>
</dbReference>
<keyword evidence="5 8" id="KW-0119">Carbohydrate metabolism</keyword>
<evidence type="ECO:0000256" key="9">
    <source>
        <dbReference type="RuleBase" id="RU361166"/>
    </source>
</evidence>
<keyword evidence="6 8" id="KW-0326">Glycosidase</keyword>
<dbReference type="EC" id="3.2.1.4" evidence="9"/>
<proteinExistence type="inferred from homology"/>
<dbReference type="InterPro" id="IPR001701">
    <property type="entry name" value="Glyco_hydro_9"/>
</dbReference>
<evidence type="ECO:0000256" key="4">
    <source>
        <dbReference type="ARBA" id="ARBA00023001"/>
    </source>
</evidence>
<dbReference type="Pfam" id="PF00759">
    <property type="entry name" value="Glyco_hydro_9"/>
    <property type="match status" value="1"/>
</dbReference>
<evidence type="ECO:0000256" key="7">
    <source>
        <dbReference type="ARBA" id="ARBA00023326"/>
    </source>
</evidence>
<keyword evidence="4 9" id="KW-0136">Cellulose degradation</keyword>
<feature type="active site" evidence="8">
    <location>
        <position position="303"/>
    </location>
</feature>
<reference evidence="11" key="1">
    <citation type="submission" date="2018-11" db="EMBL/GenBank/DDBJ databases">
        <authorList>
            <person name="Alioto T."/>
            <person name="Alioto T."/>
        </authorList>
    </citation>
    <scope>NUCLEOTIDE SEQUENCE</scope>
</reference>
<dbReference type="InterPro" id="IPR008928">
    <property type="entry name" value="6-hairpin_glycosidase_sf"/>
</dbReference>
<accession>A0A8B6F1G5</accession>
<organism evidence="11 12">
    <name type="scientific">Mytilus galloprovincialis</name>
    <name type="common">Mediterranean mussel</name>
    <dbReference type="NCBI Taxonomy" id="29158"/>
    <lineage>
        <taxon>Eukaryota</taxon>
        <taxon>Metazoa</taxon>
        <taxon>Spiralia</taxon>
        <taxon>Lophotrochozoa</taxon>
        <taxon>Mollusca</taxon>
        <taxon>Bivalvia</taxon>
        <taxon>Autobranchia</taxon>
        <taxon>Pteriomorphia</taxon>
        <taxon>Mytilida</taxon>
        <taxon>Mytiloidea</taxon>
        <taxon>Mytilidae</taxon>
        <taxon>Mytilinae</taxon>
        <taxon>Mytilus</taxon>
    </lineage>
</organism>
<evidence type="ECO:0000256" key="5">
    <source>
        <dbReference type="ARBA" id="ARBA00023277"/>
    </source>
</evidence>
<dbReference type="InterPro" id="IPR033126">
    <property type="entry name" value="Glyco_hydro_9_Asp/Glu_AS"/>
</dbReference>
<evidence type="ECO:0000259" key="10">
    <source>
        <dbReference type="Pfam" id="PF00759"/>
    </source>
</evidence>
<comment type="catalytic activity">
    <reaction evidence="1 9">
        <text>Endohydrolysis of (1-&gt;4)-beta-D-glucosidic linkages in cellulose, lichenin and cereal beta-D-glucans.</text>
        <dbReference type="EC" id="3.2.1.4"/>
    </reaction>
</comment>
<feature type="active site" evidence="8">
    <location>
        <position position="294"/>
    </location>
</feature>
<dbReference type="AlphaFoldDB" id="A0A8B6F1G5"/>
<keyword evidence="3 8" id="KW-0378">Hydrolase</keyword>
<comment type="similarity">
    <text evidence="2 8 9">Belongs to the glycosyl hydrolase 9 (cellulase E) family.</text>
</comment>
<dbReference type="PANTHER" id="PTHR22298">
    <property type="entry name" value="ENDO-1,4-BETA-GLUCANASE"/>
    <property type="match status" value="1"/>
</dbReference>
<keyword evidence="12" id="KW-1185">Reference proteome</keyword>
<dbReference type="SUPFAM" id="SSF48208">
    <property type="entry name" value="Six-hairpin glycosidases"/>
    <property type="match status" value="1"/>
</dbReference>
<protein>
    <recommendedName>
        <fullName evidence="9">Endoglucanase</fullName>
        <ecNumber evidence="9">3.2.1.4</ecNumber>
    </recommendedName>
</protein>
<evidence type="ECO:0000256" key="6">
    <source>
        <dbReference type="ARBA" id="ARBA00023295"/>
    </source>
</evidence>
<name>A0A8B6F1G5_MYTGA</name>
<gene>
    <name evidence="11" type="ORF">MGAL_10B021191</name>
</gene>
<evidence type="ECO:0000256" key="3">
    <source>
        <dbReference type="ARBA" id="ARBA00022801"/>
    </source>
</evidence>
<dbReference type="GO" id="GO:0030245">
    <property type="term" value="P:cellulose catabolic process"/>
    <property type="evidence" value="ECO:0007669"/>
    <property type="project" value="UniProtKB-KW"/>
</dbReference>
<comment type="caution">
    <text evidence="11">The sequence shown here is derived from an EMBL/GenBank/DDBJ whole genome shotgun (WGS) entry which is preliminary data.</text>
</comment>
<dbReference type="GO" id="GO:0008810">
    <property type="term" value="F:cellulase activity"/>
    <property type="evidence" value="ECO:0007669"/>
    <property type="project" value="UniProtKB-EC"/>
</dbReference>
<evidence type="ECO:0000313" key="11">
    <source>
        <dbReference type="EMBL" id="VDI42132.1"/>
    </source>
</evidence>
<dbReference type="InterPro" id="IPR012341">
    <property type="entry name" value="6hp_glycosidase-like_sf"/>
</dbReference>
<sequence length="329" mass="35370">MVGLDSGTSCNGKQISISTYFIRLKITLELTASMVGLDSGTSCNGKQISISTYFISLQITLELTASMDITLELTASMVGLDSGTSCNGKQISISTYFIRDRLLLELTASMGHITLELTASMVGLDSGTSCNGKQISISTYFISLQITLELTASMGQITLELTASMVGLDSGTSCNGKQISFAIPDNKERCLQTRHSLIANNAFMVFLAAEVGINPSKYRNRAKGQIGYILGDTGRSYVVGFGVNHQSHEHHRAASCPLIPASCSHDFYEMKYPNPHVLYGAIIGGPGPNDEYDDVRSGYVQNEVAVDYNAGFQGAVAGLKSLHLRNMLD</sequence>
<dbReference type="OrthoDB" id="10257085at2759"/>
<evidence type="ECO:0000313" key="12">
    <source>
        <dbReference type="Proteomes" id="UP000596742"/>
    </source>
</evidence>
<evidence type="ECO:0000256" key="1">
    <source>
        <dbReference type="ARBA" id="ARBA00000966"/>
    </source>
</evidence>
<evidence type="ECO:0000256" key="2">
    <source>
        <dbReference type="ARBA" id="ARBA00007072"/>
    </source>
</evidence>
<feature type="domain" description="Glycoside hydrolase family 9" evidence="10">
    <location>
        <begin position="196"/>
        <end position="315"/>
    </location>
</feature>
<evidence type="ECO:0000256" key="8">
    <source>
        <dbReference type="PROSITE-ProRule" id="PRU10060"/>
    </source>
</evidence>
<keyword evidence="7 8" id="KW-0624">Polysaccharide degradation</keyword>
<dbReference type="EMBL" id="UYJE01005983">
    <property type="protein sequence ID" value="VDI42132.1"/>
    <property type="molecule type" value="Genomic_DNA"/>
</dbReference>
<dbReference type="Gene3D" id="1.50.10.10">
    <property type="match status" value="1"/>
</dbReference>